<reference evidence="9 10" key="1">
    <citation type="journal article" date="2019" name="Nat. Plants">
        <title>Genome sequencing of Musa balbisiana reveals subgenome evolution and function divergence in polyploid bananas.</title>
        <authorList>
            <person name="Yao X."/>
        </authorList>
    </citation>
    <scope>NUCLEOTIDE SEQUENCE [LARGE SCALE GENOMIC DNA]</scope>
    <source>
        <strain evidence="10">cv. DH-PKW</strain>
        <tissue evidence="9">Leaves</tissue>
    </source>
</reference>
<keyword evidence="6" id="KW-0406">Ion transport</keyword>
<organism evidence="9 10">
    <name type="scientific">Musa balbisiana</name>
    <name type="common">Banana</name>
    <dbReference type="NCBI Taxonomy" id="52838"/>
    <lineage>
        <taxon>Eukaryota</taxon>
        <taxon>Viridiplantae</taxon>
        <taxon>Streptophyta</taxon>
        <taxon>Embryophyta</taxon>
        <taxon>Tracheophyta</taxon>
        <taxon>Spermatophyta</taxon>
        <taxon>Magnoliopsida</taxon>
        <taxon>Liliopsida</taxon>
        <taxon>Zingiberales</taxon>
        <taxon>Musaceae</taxon>
        <taxon>Musa</taxon>
    </lineage>
</organism>
<evidence type="ECO:0000256" key="1">
    <source>
        <dbReference type="ARBA" id="ARBA00004141"/>
    </source>
</evidence>
<dbReference type="GO" id="GO:0030001">
    <property type="term" value="P:metal ion transport"/>
    <property type="evidence" value="ECO:0007669"/>
    <property type="project" value="UniProtKB-ARBA"/>
</dbReference>
<proteinExistence type="inferred from homology"/>
<dbReference type="Proteomes" id="UP000317650">
    <property type="component" value="Chromosome 1"/>
</dbReference>
<evidence type="ECO:0000256" key="5">
    <source>
        <dbReference type="ARBA" id="ARBA00022989"/>
    </source>
</evidence>
<evidence type="ECO:0008006" key="11">
    <source>
        <dbReference type="Google" id="ProtNLM"/>
    </source>
</evidence>
<evidence type="ECO:0000256" key="2">
    <source>
        <dbReference type="ARBA" id="ARBA00010864"/>
    </source>
</evidence>
<sequence>MPPPSTVMDISFHRKSLIHLLSQVNPFWIQFFYFLSSSITGFLLLKLLPTRDATSRPTNVDLLFMSVSANTVSSMDTMEMEVFSNYQLAVLTLLMVIGGEVFISMLSVHFTQITSQMRDSSLDEAGTELATLSDQRRSSDLKFSSRKHLFFVVLGYLLVGHVVGFLLILVYLRLVPEAGAVLERKGINASLFSIFITVSTFANCGFVPTNENMVVFRTYSGLLLILTVQVLVGNTLYASCLWAVIWLLKKLTKRREYDYLLTNYGEMECNHLLPGSQSLYLALTVAGLVLVQFGLFCCMEWTSEILSGLSTYQKVVGVVFQCVNSRYAGETIVDLAAVAPAILVLFVVMMYARTVLFVASLCIWNGWVHNGVQLQAASEGRRTLQRRVGWVLSEMEQQRETCAHRCHVIRQVEKVQHERWQTLEIYISLIHAWKV</sequence>
<comment type="similarity">
    <text evidence="2">Belongs to the TrkH potassium transport family. HKT (TC 2.A.38.3) subfamily.</text>
</comment>
<dbReference type="STRING" id="52838.A0A4S8JRB2"/>
<dbReference type="GO" id="GO:0098662">
    <property type="term" value="P:inorganic cation transmembrane transport"/>
    <property type="evidence" value="ECO:0007669"/>
    <property type="project" value="UniProtKB-ARBA"/>
</dbReference>
<feature type="transmembrane region" description="Helical" evidence="8">
    <location>
        <begin position="279"/>
        <end position="302"/>
    </location>
</feature>
<protein>
    <recommendedName>
        <fullName evidence="11">Cation transporter</fullName>
    </recommendedName>
</protein>
<dbReference type="GO" id="GO:0008324">
    <property type="term" value="F:monoatomic cation transmembrane transporter activity"/>
    <property type="evidence" value="ECO:0007669"/>
    <property type="project" value="InterPro"/>
</dbReference>
<evidence type="ECO:0000256" key="8">
    <source>
        <dbReference type="SAM" id="Phobius"/>
    </source>
</evidence>
<dbReference type="InterPro" id="IPR003445">
    <property type="entry name" value="Cat_transpt"/>
</dbReference>
<keyword evidence="3" id="KW-0813">Transport</keyword>
<keyword evidence="7 8" id="KW-0472">Membrane</keyword>
<evidence type="ECO:0000256" key="4">
    <source>
        <dbReference type="ARBA" id="ARBA00022692"/>
    </source>
</evidence>
<comment type="caution">
    <text evidence="9">The sequence shown here is derived from an EMBL/GenBank/DDBJ whole genome shotgun (WGS) entry which is preliminary data.</text>
</comment>
<evidence type="ECO:0000256" key="6">
    <source>
        <dbReference type="ARBA" id="ARBA00023065"/>
    </source>
</evidence>
<gene>
    <name evidence="9" type="ORF">C4D60_Mb01t28180</name>
</gene>
<keyword evidence="10" id="KW-1185">Reference proteome</keyword>
<feature type="transmembrane region" description="Helical" evidence="8">
    <location>
        <begin position="88"/>
        <end position="110"/>
    </location>
</feature>
<dbReference type="EMBL" id="PYDT01000004">
    <property type="protein sequence ID" value="THU64601.1"/>
    <property type="molecule type" value="Genomic_DNA"/>
</dbReference>
<accession>A0A4S8JRB2</accession>
<dbReference type="PANTHER" id="PTHR31064:SF30">
    <property type="entry name" value="HIGH-AFFINITY POTASSIUM TRANSPORT PROTEIN-RELATED"/>
    <property type="match status" value="1"/>
</dbReference>
<feature type="transmembrane region" description="Helical" evidence="8">
    <location>
        <begin position="27"/>
        <end position="48"/>
    </location>
</feature>
<feature type="transmembrane region" description="Helical" evidence="8">
    <location>
        <begin position="149"/>
        <end position="174"/>
    </location>
</feature>
<dbReference type="Pfam" id="PF02386">
    <property type="entry name" value="TrkH"/>
    <property type="match status" value="1"/>
</dbReference>
<dbReference type="GO" id="GO:0005886">
    <property type="term" value="C:plasma membrane"/>
    <property type="evidence" value="ECO:0007669"/>
    <property type="project" value="TreeGrafter"/>
</dbReference>
<evidence type="ECO:0000313" key="9">
    <source>
        <dbReference type="EMBL" id="THU64601.1"/>
    </source>
</evidence>
<feature type="transmembrane region" description="Helical" evidence="8">
    <location>
        <begin position="186"/>
        <end position="209"/>
    </location>
</feature>
<evidence type="ECO:0000256" key="7">
    <source>
        <dbReference type="ARBA" id="ARBA00023136"/>
    </source>
</evidence>
<keyword evidence="5 8" id="KW-1133">Transmembrane helix</keyword>
<dbReference type="AlphaFoldDB" id="A0A4S8JRB2"/>
<dbReference type="PANTHER" id="PTHR31064">
    <property type="entry name" value="POTASSIUM TRANSPORT PROTEIN DDB_G0292412-RELATED"/>
    <property type="match status" value="1"/>
</dbReference>
<evidence type="ECO:0000313" key="10">
    <source>
        <dbReference type="Proteomes" id="UP000317650"/>
    </source>
</evidence>
<keyword evidence="4 8" id="KW-0812">Transmembrane</keyword>
<dbReference type="InterPro" id="IPR051143">
    <property type="entry name" value="TrkH_K-transport"/>
</dbReference>
<feature type="transmembrane region" description="Helical" evidence="8">
    <location>
        <begin position="341"/>
        <end position="364"/>
    </location>
</feature>
<evidence type="ECO:0000256" key="3">
    <source>
        <dbReference type="ARBA" id="ARBA00022448"/>
    </source>
</evidence>
<feature type="transmembrane region" description="Helical" evidence="8">
    <location>
        <begin position="221"/>
        <end position="248"/>
    </location>
</feature>
<comment type="subcellular location">
    <subcellularLocation>
        <location evidence="1">Membrane</location>
        <topology evidence="1">Multi-pass membrane protein</topology>
    </subcellularLocation>
</comment>
<name>A0A4S8JRB2_MUSBA</name>